<dbReference type="InterPro" id="IPR023365">
    <property type="entry name" value="Sortase_dom-sf"/>
</dbReference>
<organism evidence="4 5">
    <name type="scientific">Kocuria tytonis</name>
    <dbReference type="NCBI Taxonomy" id="2054280"/>
    <lineage>
        <taxon>Bacteria</taxon>
        <taxon>Bacillati</taxon>
        <taxon>Actinomycetota</taxon>
        <taxon>Actinomycetes</taxon>
        <taxon>Micrococcales</taxon>
        <taxon>Micrococcaceae</taxon>
        <taxon>Kocuria</taxon>
    </lineage>
</organism>
<dbReference type="RefSeq" id="WP_110919227.1">
    <property type="nucleotide sequence ID" value="NZ_PNJG02000002.1"/>
</dbReference>
<feature type="region of interest" description="Disordered" evidence="2">
    <location>
        <begin position="32"/>
        <end position="59"/>
    </location>
</feature>
<accession>A0A495A7U5</accession>
<feature type="signal peptide" evidence="3">
    <location>
        <begin position="1"/>
        <end position="29"/>
    </location>
</feature>
<dbReference type="Gene3D" id="2.40.260.10">
    <property type="entry name" value="Sortase"/>
    <property type="match status" value="1"/>
</dbReference>
<evidence type="ECO:0000256" key="2">
    <source>
        <dbReference type="SAM" id="MobiDB-lite"/>
    </source>
</evidence>
<evidence type="ECO:0000256" key="3">
    <source>
        <dbReference type="SAM" id="SignalP"/>
    </source>
</evidence>
<name>A0A495A7U5_9MICC</name>
<keyword evidence="1" id="KW-0378">Hydrolase</keyword>
<evidence type="ECO:0000256" key="1">
    <source>
        <dbReference type="ARBA" id="ARBA00022801"/>
    </source>
</evidence>
<dbReference type="InterPro" id="IPR005754">
    <property type="entry name" value="Sortase"/>
</dbReference>
<evidence type="ECO:0000313" key="5">
    <source>
        <dbReference type="Proteomes" id="UP000249516"/>
    </source>
</evidence>
<keyword evidence="5" id="KW-1185">Reference proteome</keyword>
<proteinExistence type="predicted"/>
<dbReference type="GO" id="GO:0016787">
    <property type="term" value="F:hydrolase activity"/>
    <property type="evidence" value="ECO:0007669"/>
    <property type="project" value="UniProtKB-KW"/>
</dbReference>
<gene>
    <name evidence="4" type="ORF">C1C97_008135</name>
</gene>
<keyword evidence="3" id="KW-0732">Signal</keyword>
<reference evidence="4 5" key="1">
    <citation type="submission" date="2018-10" db="EMBL/GenBank/DDBJ databases">
        <title>Kocuria tytouropygialis sp. nov., isolated from the uropygial gland of an American barn owl (Tyto furcata).</title>
        <authorList>
            <person name="Braun M.S."/>
            <person name="Wang E."/>
            <person name="Zimmermann S."/>
            <person name="Wagner H."/>
            <person name="Wink M."/>
        </authorList>
    </citation>
    <scope>NUCLEOTIDE SEQUENCE [LARGE SCALE GENOMIC DNA]</scope>
    <source>
        <strain evidence="4 5">442</strain>
    </source>
</reference>
<feature type="compositionally biased region" description="Low complexity" evidence="2">
    <location>
        <begin position="32"/>
        <end position="47"/>
    </location>
</feature>
<evidence type="ECO:0000313" key="4">
    <source>
        <dbReference type="EMBL" id="RKQ35436.1"/>
    </source>
</evidence>
<dbReference type="SUPFAM" id="SSF63817">
    <property type="entry name" value="Sortase"/>
    <property type="match status" value="1"/>
</dbReference>
<comment type="caution">
    <text evidence="4">The sequence shown here is derived from an EMBL/GenBank/DDBJ whole genome shotgun (WGS) entry which is preliminary data.</text>
</comment>
<dbReference type="OrthoDB" id="525039at2"/>
<dbReference type="AlphaFoldDB" id="A0A495A7U5"/>
<dbReference type="CDD" id="cd05829">
    <property type="entry name" value="Sortase_F"/>
    <property type="match status" value="1"/>
</dbReference>
<feature type="chain" id="PRO_5038927795" evidence="3">
    <location>
        <begin position="30"/>
        <end position="215"/>
    </location>
</feature>
<sequence length="215" mass="22417">MTTRSRRDHWARLLAGPMVAVALLTSGCASDTASTQATTAPGPATAPTTPPASPKALRKPEVMARSEPVSLDIAATGTHSRLLSLGLKPDGSLEVPPTAPGAPAGWYDGSPTPGERGPAVLMGHVNATDGGAGVFADIKSLHSGDTIEVTRRDASAAVFVVQRGESYSKNDFPSQTVYGNTDDAQLRLITCDGYDPETGLFADNYVVYATLRRAH</sequence>
<protein>
    <submittedName>
        <fullName evidence="4">Class F sortase</fullName>
    </submittedName>
</protein>
<dbReference type="PROSITE" id="PS51257">
    <property type="entry name" value="PROKAR_LIPOPROTEIN"/>
    <property type="match status" value="1"/>
</dbReference>
<dbReference type="Proteomes" id="UP000249516">
    <property type="component" value="Unassembled WGS sequence"/>
</dbReference>
<dbReference type="EMBL" id="PNJG02000002">
    <property type="protein sequence ID" value="RKQ35436.1"/>
    <property type="molecule type" value="Genomic_DNA"/>
</dbReference>
<dbReference type="InterPro" id="IPR042001">
    <property type="entry name" value="Sortase_F"/>
</dbReference>
<dbReference type="NCBIfam" id="NF033748">
    <property type="entry name" value="class_F_sortase"/>
    <property type="match status" value="1"/>
</dbReference>
<dbReference type="Pfam" id="PF04203">
    <property type="entry name" value="Sortase"/>
    <property type="match status" value="1"/>
</dbReference>